<protein>
    <submittedName>
        <fullName evidence="6">Related to microsomal glutathione s-transferase 3</fullName>
    </submittedName>
</protein>
<evidence type="ECO:0000313" key="7">
    <source>
        <dbReference type="Proteomes" id="UP000219338"/>
    </source>
</evidence>
<dbReference type="InterPro" id="IPR001129">
    <property type="entry name" value="Membr-assoc_MAPEG"/>
</dbReference>
<dbReference type="SUPFAM" id="SSF161084">
    <property type="entry name" value="MAPEG domain-like"/>
    <property type="match status" value="1"/>
</dbReference>
<feature type="transmembrane region" description="Helical" evidence="5">
    <location>
        <begin position="78"/>
        <end position="104"/>
    </location>
</feature>
<dbReference type="PANTHER" id="PTHR10250">
    <property type="entry name" value="MICROSOMAL GLUTATHIONE S-TRANSFERASE"/>
    <property type="match status" value="1"/>
</dbReference>
<dbReference type="Proteomes" id="UP000219338">
    <property type="component" value="Unassembled WGS sequence"/>
</dbReference>
<dbReference type="STRING" id="47428.A0A284QQG2"/>
<comment type="subcellular location">
    <subcellularLocation>
        <location evidence="1">Membrane</location>
        <topology evidence="1">Multi-pass membrane protein</topology>
    </subcellularLocation>
</comment>
<proteinExistence type="predicted"/>
<dbReference type="OMA" id="ACQHLGW"/>
<evidence type="ECO:0000256" key="5">
    <source>
        <dbReference type="SAM" id="Phobius"/>
    </source>
</evidence>
<name>A0A284QQG2_ARMOS</name>
<dbReference type="GO" id="GO:0005635">
    <property type="term" value="C:nuclear envelope"/>
    <property type="evidence" value="ECO:0007669"/>
    <property type="project" value="TreeGrafter"/>
</dbReference>
<dbReference type="AlphaFoldDB" id="A0A284QQG2"/>
<dbReference type="InterPro" id="IPR023352">
    <property type="entry name" value="MAPEG-like_dom_sf"/>
</dbReference>
<keyword evidence="2 5" id="KW-0812">Transmembrane</keyword>
<sequence length="151" mass="16205">MPATITVPEGWAWVGAALLSTQVLLMGQSILVGRRRGAAGVKYPQLYAEKAQEEASKEAKIFNCAQRAHQNTLENIPIIYTSTLLTAVYYPTVAAAALGTWVLGRILYTRGYVTGDPANRNAKGGFIGIIAQTVLLFGSVTGVYKMIQASL</sequence>
<reference evidence="7" key="1">
    <citation type="journal article" date="2017" name="Nat. Ecol. Evol.">
        <title>Genome expansion and lineage-specific genetic innovations in the forest pathogenic fungi Armillaria.</title>
        <authorList>
            <person name="Sipos G."/>
            <person name="Prasanna A.N."/>
            <person name="Walter M.C."/>
            <person name="O'Connor E."/>
            <person name="Balint B."/>
            <person name="Krizsan K."/>
            <person name="Kiss B."/>
            <person name="Hess J."/>
            <person name="Varga T."/>
            <person name="Slot J."/>
            <person name="Riley R."/>
            <person name="Boka B."/>
            <person name="Rigling D."/>
            <person name="Barry K."/>
            <person name="Lee J."/>
            <person name="Mihaltcheva S."/>
            <person name="LaButti K."/>
            <person name="Lipzen A."/>
            <person name="Waldron R."/>
            <person name="Moloney N.M."/>
            <person name="Sperisen C."/>
            <person name="Kredics L."/>
            <person name="Vagvoelgyi C."/>
            <person name="Patrignani A."/>
            <person name="Fitzpatrick D."/>
            <person name="Nagy I."/>
            <person name="Doyle S."/>
            <person name="Anderson J.B."/>
            <person name="Grigoriev I.V."/>
            <person name="Gueldener U."/>
            <person name="Muensterkoetter M."/>
            <person name="Nagy L.G."/>
        </authorList>
    </citation>
    <scope>NUCLEOTIDE SEQUENCE [LARGE SCALE GENOMIC DNA]</scope>
    <source>
        <strain evidence="7">C18/9</strain>
    </source>
</reference>
<dbReference type="GO" id="GO:0004602">
    <property type="term" value="F:glutathione peroxidase activity"/>
    <property type="evidence" value="ECO:0007669"/>
    <property type="project" value="TreeGrafter"/>
</dbReference>
<dbReference type="PANTHER" id="PTHR10250:SF26">
    <property type="entry name" value="GLUTATHIONE S-TRANSFERASE 3, MITOCHONDRIAL"/>
    <property type="match status" value="1"/>
</dbReference>
<dbReference type="GO" id="GO:0016020">
    <property type="term" value="C:membrane"/>
    <property type="evidence" value="ECO:0007669"/>
    <property type="project" value="UniProtKB-SubCell"/>
</dbReference>
<evidence type="ECO:0000256" key="1">
    <source>
        <dbReference type="ARBA" id="ARBA00004141"/>
    </source>
</evidence>
<evidence type="ECO:0000256" key="4">
    <source>
        <dbReference type="ARBA" id="ARBA00023136"/>
    </source>
</evidence>
<dbReference type="GO" id="GO:0005783">
    <property type="term" value="C:endoplasmic reticulum"/>
    <property type="evidence" value="ECO:0007669"/>
    <property type="project" value="TreeGrafter"/>
</dbReference>
<evidence type="ECO:0000256" key="3">
    <source>
        <dbReference type="ARBA" id="ARBA00022989"/>
    </source>
</evidence>
<gene>
    <name evidence="6" type="ORF">ARMOST_01981</name>
</gene>
<feature type="transmembrane region" description="Helical" evidence="5">
    <location>
        <begin position="12"/>
        <end position="32"/>
    </location>
</feature>
<dbReference type="Pfam" id="PF01124">
    <property type="entry name" value="MAPEG"/>
    <property type="match status" value="1"/>
</dbReference>
<organism evidence="6 7">
    <name type="scientific">Armillaria ostoyae</name>
    <name type="common">Armillaria root rot fungus</name>
    <dbReference type="NCBI Taxonomy" id="47428"/>
    <lineage>
        <taxon>Eukaryota</taxon>
        <taxon>Fungi</taxon>
        <taxon>Dikarya</taxon>
        <taxon>Basidiomycota</taxon>
        <taxon>Agaricomycotina</taxon>
        <taxon>Agaricomycetes</taxon>
        <taxon>Agaricomycetidae</taxon>
        <taxon>Agaricales</taxon>
        <taxon>Marasmiineae</taxon>
        <taxon>Physalacriaceae</taxon>
        <taxon>Armillaria</taxon>
    </lineage>
</organism>
<evidence type="ECO:0000256" key="2">
    <source>
        <dbReference type="ARBA" id="ARBA00022692"/>
    </source>
</evidence>
<keyword evidence="4 5" id="KW-0472">Membrane</keyword>
<evidence type="ECO:0000313" key="6">
    <source>
        <dbReference type="EMBL" id="SJK98712.1"/>
    </source>
</evidence>
<dbReference type="EMBL" id="FUEG01000001">
    <property type="protein sequence ID" value="SJK98712.1"/>
    <property type="molecule type" value="Genomic_DNA"/>
</dbReference>
<dbReference type="Gene3D" id="1.20.120.550">
    <property type="entry name" value="Membrane associated eicosanoid/glutathione metabolism-like domain"/>
    <property type="match status" value="1"/>
</dbReference>
<keyword evidence="3 5" id="KW-1133">Transmembrane helix</keyword>
<dbReference type="OrthoDB" id="410651at2759"/>
<keyword evidence="7" id="KW-1185">Reference proteome</keyword>
<dbReference type="GO" id="GO:0004364">
    <property type="term" value="F:glutathione transferase activity"/>
    <property type="evidence" value="ECO:0007669"/>
    <property type="project" value="TreeGrafter"/>
</dbReference>
<dbReference type="InterPro" id="IPR050997">
    <property type="entry name" value="MAPEG"/>
</dbReference>
<feature type="transmembrane region" description="Helical" evidence="5">
    <location>
        <begin position="124"/>
        <end position="144"/>
    </location>
</feature>
<keyword evidence="6" id="KW-0808">Transferase</keyword>
<accession>A0A284QQG2</accession>